<keyword evidence="2" id="KW-0732">Signal</keyword>
<evidence type="ECO:0000256" key="2">
    <source>
        <dbReference type="SAM" id="SignalP"/>
    </source>
</evidence>
<name>A0A3S4VES7_MYCCI</name>
<keyword evidence="3" id="KW-0449">Lipoprotein</keyword>
<dbReference type="RefSeq" id="WP_126335573.1">
    <property type="nucleotide sequence ID" value="NZ_AP022604.1"/>
</dbReference>
<accession>A0A3S4VES7</accession>
<feature type="chain" id="PRO_5038579070" evidence="2">
    <location>
        <begin position="20"/>
        <end position="185"/>
    </location>
</feature>
<dbReference type="AlphaFoldDB" id="A0A3S4VES7"/>
<reference evidence="3 4" key="1">
    <citation type="submission" date="2018-12" db="EMBL/GenBank/DDBJ databases">
        <authorList>
            <consortium name="Pathogen Informatics"/>
        </authorList>
    </citation>
    <scope>NUCLEOTIDE SEQUENCE [LARGE SCALE GENOMIC DNA]</scope>
    <source>
        <strain evidence="3 4">NCTC10485</strain>
    </source>
</reference>
<feature type="compositionally biased region" description="Low complexity" evidence="1">
    <location>
        <begin position="52"/>
        <end position="73"/>
    </location>
</feature>
<keyword evidence="4" id="KW-1185">Reference proteome</keyword>
<feature type="region of interest" description="Disordered" evidence="1">
    <location>
        <begin position="35"/>
        <end position="74"/>
    </location>
</feature>
<evidence type="ECO:0000256" key="1">
    <source>
        <dbReference type="SAM" id="MobiDB-lite"/>
    </source>
</evidence>
<dbReference type="Proteomes" id="UP000282551">
    <property type="component" value="Chromosome"/>
</dbReference>
<protein>
    <submittedName>
        <fullName evidence="3">Lipoprotein LpqJ</fullName>
    </submittedName>
</protein>
<dbReference type="PROSITE" id="PS51257">
    <property type="entry name" value="PROKAR_LIPOPROTEIN"/>
    <property type="match status" value="1"/>
</dbReference>
<evidence type="ECO:0000313" key="4">
    <source>
        <dbReference type="Proteomes" id="UP000282551"/>
    </source>
</evidence>
<sequence length="185" mass="19045">MHFRLALAGTALVATFALVSCSNVTDGEPACPGCGTHAEPEFPTSRPPVTPPSATTSTPAPGPTATAAPPSGAETLPANAQGYVFVQTKSGKTRCQLNTEAVGCESQFENSPDVDGHPANGVNVTSSGSVRWILGNLGNIPAVTLDYRDYTAQGWHIAASPEGTRFTNQATGHGMFVAVEGVETF</sequence>
<feature type="signal peptide" evidence="2">
    <location>
        <begin position="1"/>
        <end position="19"/>
    </location>
</feature>
<evidence type="ECO:0000313" key="3">
    <source>
        <dbReference type="EMBL" id="VEG49967.1"/>
    </source>
</evidence>
<gene>
    <name evidence="3" type="ORF">NCTC10485_04281</name>
</gene>
<dbReference type="EMBL" id="LR134355">
    <property type="protein sequence ID" value="VEG49967.1"/>
    <property type="molecule type" value="Genomic_DNA"/>
</dbReference>
<dbReference type="OrthoDB" id="4773342at2"/>
<organism evidence="3 4">
    <name type="scientific">Mycolicibacterium chitae</name>
    <name type="common">Mycobacterium chitae</name>
    <dbReference type="NCBI Taxonomy" id="1792"/>
    <lineage>
        <taxon>Bacteria</taxon>
        <taxon>Bacillati</taxon>
        <taxon>Actinomycetota</taxon>
        <taxon>Actinomycetes</taxon>
        <taxon>Mycobacteriales</taxon>
        <taxon>Mycobacteriaceae</taxon>
        <taxon>Mycolicibacterium</taxon>
    </lineage>
</organism>
<proteinExistence type="predicted"/>